<dbReference type="GO" id="GO:0003723">
    <property type="term" value="F:RNA binding"/>
    <property type="evidence" value="ECO:0007669"/>
    <property type="project" value="UniProtKB-KW"/>
</dbReference>
<organism evidence="9 12">
    <name type="scientific">Pristionchus fissidentatus</name>
    <dbReference type="NCBI Taxonomy" id="1538716"/>
    <lineage>
        <taxon>Eukaryota</taxon>
        <taxon>Metazoa</taxon>
        <taxon>Ecdysozoa</taxon>
        <taxon>Nematoda</taxon>
        <taxon>Chromadorea</taxon>
        <taxon>Rhabditida</taxon>
        <taxon>Rhabditina</taxon>
        <taxon>Diplogasteromorpha</taxon>
        <taxon>Diplogasteroidea</taxon>
        <taxon>Neodiplogasteridae</taxon>
        <taxon>Pristionchus</taxon>
    </lineage>
</organism>
<comment type="catalytic activity">
    <reaction evidence="8">
        <text>L-glutaminyl-[histone H2A] + S-adenosyl-L-methionine = N(5)-methyl-L-glutaminyl-[histone H2A] + S-adenosyl-L-homocysteine + H(+)</text>
        <dbReference type="Rhea" id="RHEA:50904"/>
        <dbReference type="Rhea" id="RHEA-COMP:12837"/>
        <dbReference type="Rhea" id="RHEA-COMP:12839"/>
        <dbReference type="ChEBI" id="CHEBI:15378"/>
        <dbReference type="ChEBI" id="CHEBI:30011"/>
        <dbReference type="ChEBI" id="CHEBI:57856"/>
        <dbReference type="ChEBI" id="CHEBI:59789"/>
        <dbReference type="ChEBI" id="CHEBI:61891"/>
    </reaction>
</comment>
<dbReference type="GO" id="GO:0000494">
    <property type="term" value="P:box C/D sno(s)RNA 3'-end processing"/>
    <property type="evidence" value="ECO:0007669"/>
    <property type="project" value="TreeGrafter"/>
</dbReference>
<dbReference type="EMBL" id="BTSY01000003">
    <property type="protein sequence ID" value="GMT20582.1"/>
    <property type="molecule type" value="Genomic_DNA"/>
</dbReference>
<dbReference type="PANTHER" id="PTHR10335:SF17">
    <property type="entry name" value="FIBRILLARIN"/>
    <property type="match status" value="1"/>
</dbReference>
<name>A0AAV5VH33_9BILA</name>
<proteinExistence type="inferred from homology"/>
<feature type="non-terminal residue" evidence="9">
    <location>
        <position position="1"/>
    </location>
</feature>
<evidence type="ECO:0000256" key="5">
    <source>
        <dbReference type="ARBA" id="ARBA00022679"/>
    </source>
</evidence>
<keyword evidence="4" id="KW-0489">Methyltransferase</keyword>
<dbReference type="Proteomes" id="UP001432322">
    <property type="component" value="Unassembled WGS sequence"/>
</dbReference>
<evidence type="ECO:0000313" key="9">
    <source>
        <dbReference type="EMBL" id="GMT17563.1"/>
    </source>
</evidence>
<gene>
    <name evidence="10" type="ORF">PFISCL1PPCAC_11879</name>
    <name evidence="11" type="ORF">PFISCL1PPCAC_28412</name>
    <name evidence="9" type="ORF">PFISCL1PPCAC_8860</name>
</gene>
<dbReference type="GO" id="GO:0015030">
    <property type="term" value="C:Cajal body"/>
    <property type="evidence" value="ECO:0007669"/>
    <property type="project" value="TreeGrafter"/>
</dbReference>
<dbReference type="Gene3D" id="3.40.50.150">
    <property type="entry name" value="Vaccinia Virus protein VP39"/>
    <property type="match status" value="1"/>
</dbReference>
<dbReference type="GO" id="GO:0008649">
    <property type="term" value="F:rRNA methyltransferase activity"/>
    <property type="evidence" value="ECO:0007669"/>
    <property type="project" value="TreeGrafter"/>
</dbReference>
<evidence type="ECO:0000256" key="1">
    <source>
        <dbReference type="ARBA" id="ARBA00010632"/>
    </source>
</evidence>
<dbReference type="GO" id="GO:1990259">
    <property type="term" value="F:histone H2AQ104 methyltransferase activity"/>
    <property type="evidence" value="ECO:0007669"/>
    <property type="project" value="TreeGrafter"/>
</dbReference>
<dbReference type="GO" id="GO:0032040">
    <property type="term" value="C:small-subunit processome"/>
    <property type="evidence" value="ECO:0007669"/>
    <property type="project" value="TreeGrafter"/>
</dbReference>
<evidence type="ECO:0000313" key="11">
    <source>
        <dbReference type="EMBL" id="GMT37115.1"/>
    </source>
</evidence>
<evidence type="ECO:0000256" key="6">
    <source>
        <dbReference type="ARBA" id="ARBA00022884"/>
    </source>
</evidence>
<sequence length="61" mass="7147">EPHRYEGGSRLRRGSFHRSGHDLLNFEKKRPNIISIVEEARHSHKHRMLVGMADTMLVLSR</sequence>
<dbReference type="Pfam" id="PF01269">
    <property type="entry name" value="Fibrillarin"/>
    <property type="match status" value="1"/>
</dbReference>
<comment type="similarity">
    <text evidence="1">Belongs to the methyltransferase superfamily. Fibrillarin family.</text>
</comment>
<keyword evidence="3" id="KW-0698">rRNA processing</keyword>
<evidence type="ECO:0000313" key="12">
    <source>
        <dbReference type="Proteomes" id="UP001432322"/>
    </source>
</evidence>
<keyword evidence="6" id="KW-0694">RNA-binding</keyword>
<comment type="caution">
    <text evidence="9">The sequence shown here is derived from an EMBL/GenBank/DDBJ whole genome shotgun (WGS) entry which is preliminary data.</text>
</comment>
<evidence type="ECO:0000313" key="10">
    <source>
        <dbReference type="EMBL" id="GMT20582.1"/>
    </source>
</evidence>
<dbReference type="EMBL" id="BTSY01000044">
    <property type="protein sequence ID" value="GMT37115.1"/>
    <property type="molecule type" value="Genomic_DNA"/>
</dbReference>
<dbReference type="InterPro" id="IPR000692">
    <property type="entry name" value="Fibrillarin"/>
</dbReference>
<evidence type="ECO:0000256" key="4">
    <source>
        <dbReference type="ARBA" id="ARBA00022603"/>
    </source>
</evidence>
<dbReference type="EMBL" id="BTSY01000003">
    <property type="protein sequence ID" value="GMT17563.1"/>
    <property type="molecule type" value="Genomic_DNA"/>
</dbReference>
<keyword evidence="12" id="KW-1185">Reference proteome</keyword>
<dbReference type="GO" id="GO:0031428">
    <property type="term" value="C:box C/D methylation guide snoRNP complex"/>
    <property type="evidence" value="ECO:0007669"/>
    <property type="project" value="TreeGrafter"/>
</dbReference>
<evidence type="ECO:0000256" key="3">
    <source>
        <dbReference type="ARBA" id="ARBA00022552"/>
    </source>
</evidence>
<accession>A0AAV5VH33</accession>
<evidence type="ECO:0000256" key="7">
    <source>
        <dbReference type="ARBA" id="ARBA00032245"/>
    </source>
</evidence>
<dbReference type="InterPro" id="IPR029063">
    <property type="entry name" value="SAM-dependent_MTases_sf"/>
</dbReference>
<dbReference type="AlphaFoldDB" id="A0AAV5VH33"/>
<keyword evidence="5" id="KW-0808">Transferase</keyword>
<evidence type="ECO:0000256" key="2">
    <source>
        <dbReference type="ARBA" id="ARBA00015190"/>
    </source>
</evidence>
<reference evidence="9" key="1">
    <citation type="submission" date="2023-10" db="EMBL/GenBank/DDBJ databases">
        <title>Genome assembly of Pristionchus species.</title>
        <authorList>
            <person name="Yoshida K."/>
            <person name="Sommer R.J."/>
        </authorList>
    </citation>
    <scope>NUCLEOTIDE SEQUENCE</scope>
    <source>
        <strain evidence="9">RS5133</strain>
    </source>
</reference>
<protein>
    <recommendedName>
        <fullName evidence="2">rRNA 2'-O-methyltransferase fibrillarin</fullName>
    </recommendedName>
    <alternativeName>
        <fullName evidence="7">Histone-glutamine methyltransferase</fullName>
    </alternativeName>
</protein>
<evidence type="ECO:0000256" key="8">
    <source>
        <dbReference type="ARBA" id="ARBA00047568"/>
    </source>
</evidence>
<dbReference type="PANTHER" id="PTHR10335">
    <property type="entry name" value="RRNA 2-O-METHYLTRANSFERASE FIBRILLARIN"/>
    <property type="match status" value="1"/>
</dbReference>